<evidence type="ECO:0000256" key="1">
    <source>
        <dbReference type="SAM" id="MobiDB-lite"/>
    </source>
</evidence>
<accession>A0A2G9Q853</accession>
<dbReference type="AlphaFoldDB" id="A0A2G9Q853"/>
<feature type="compositionally biased region" description="Pro residues" evidence="1">
    <location>
        <begin position="72"/>
        <end position="104"/>
    </location>
</feature>
<organism evidence="2 3">
    <name type="scientific">Aquarana catesbeiana</name>
    <name type="common">American bullfrog</name>
    <name type="synonym">Rana catesbeiana</name>
    <dbReference type="NCBI Taxonomy" id="8400"/>
    <lineage>
        <taxon>Eukaryota</taxon>
        <taxon>Metazoa</taxon>
        <taxon>Chordata</taxon>
        <taxon>Craniata</taxon>
        <taxon>Vertebrata</taxon>
        <taxon>Euteleostomi</taxon>
        <taxon>Amphibia</taxon>
        <taxon>Batrachia</taxon>
        <taxon>Anura</taxon>
        <taxon>Neobatrachia</taxon>
        <taxon>Ranoidea</taxon>
        <taxon>Ranidae</taxon>
        <taxon>Aquarana</taxon>
    </lineage>
</organism>
<reference evidence="3" key="1">
    <citation type="journal article" date="2017" name="Nat. Commun.">
        <title>The North American bullfrog draft genome provides insight into hormonal regulation of long noncoding RNA.</title>
        <authorList>
            <person name="Hammond S.A."/>
            <person name="Warren R.L."/>
            <person name="Vandervalk B.P."/>
            <person name="Kucuk E."/>
            <person name="Khan H."/>
            <person name="Gibb E.A."/>
            <person name="Pandoh P."/>
            <person name="Kirk H."/>
            <person name="Zhao Y."/>
            <person name="Jones M."/>
            <person name="Mungall A.J."/>
            <person name="Coope R."/>
            <person name="Pleasance S."/>
            <person name="Moore R.A."/>
            <person name="Holt R.A."/>
            <person name="Round J.M."/>
            <person name="Ohora S."/>
            <person name="Walle B.V."/>
            <person name="Veldhoen N."/>
            <person name="Helbing C.C."/>
            <person name="Birol I."/>
        </authorList>
    </citation>
    <scope>NUCLEOTIDE SEQUENCE [LARGE SCALE GENOMIC DNA]</scope>
</reference>
<feature type="region of interest" description="Disordered" evidence="1">
    <location>
        <begin position="64"/>
        <end position="116"/>
    </location>
</feature>
<evidence type="ECO:0000313" key="3">
    <source>
        <dbReference type="Proteomes" id="UP000228934"/>
    </source>
</evidence>
<gene>
    <name evidence="2" type="ORF">AB205_0111250</name>
</gene>
<keyword evidence="3" id="KW-1185">Reference proteome</keyword>
<dbReference type="EMBL" id="KZ060814">
    <property type="protein sequence ID" value="PIO11777.1"/>
    <property type="molecule type" value="Genomic_DNA"/>
</dbReference>
<dbReference type="Proteomes" id="UP000228934">
    <property type="component" value="Unassembled WGS sequence"/>
</dbReference>
<sequence>MIVIDDAKTTTMSLFLTQGSLSQEVAGPSRLPDIQVPTLHLQRQSGRKMSNLEEAAIGLFWKATEALRSPHSPTPPPPPPGPTTPPPPPPGPTPPPATTTPPQPQRGRKRGRKTRE</sequence>
<protein>
    <submittedName>
        <fullName evidence="2">Uncharacterized protein</fullName>
    </submittedName>
</protein>
<evidence type="ECO:0000313" key="2">
    <source>
        <dbReference type="EMBL" id="PIO11777.1"/>
    </source>
</evidence>
<feature type="compositionally biased region" description="Basic residues" evidence="1">
    <location>
        <begin position="106"/>
        <end position="116"/>
    </location>
</feature>
<proteinExistence type="predicted"/>
<name>A0A2G9Q853_AQUCT</name>